<dbReference type="GO" id="GO:0004657">
    <property type="term" value="F:proline dehydrogenase activity"/>
    <property type="evidence" value="ECO:0007669"/>
    <property type="project" value="InterPro"/>
</dbReference>
<evidence type="ECO:0000313" key="3">
    <source>
        <dbReference type="EMBL" id="QHT97210.1"/>
    </source>
</evidence>
<dbReference type="GO" id="GO:0005739">
    <property type="term" value="C:mitochondrion"/>
    <property type="evidence" value="ECO:0007669"/>
    <property type="project" value="TreeGrafter"/>
</dbReference>
<sequence>MYIPIVNRFTCNSKQLSSYIKKLNKNSIKPIIDYVNENPSDFKSNYRTIKQTLNSHKKNHFAIKLSSLGLHLKDLECVKKDIFDLSETAIKNNSKVLIDAEYDSMFKDINNISNDLMNEFNTEDVHIYKTYQMYRKDTMKEFIDDIKNDKNYYIGAKLVRGAYYNLDEKTGNLFEKIDYTHRAYNDAIKYFTYYSCDKDKLICATHNPKSNKLVEEYIKSDNDNIAIAHLLGMSDNLTDKYSKKNMEVFKYLPYGDLKETIPYLSRRLYENYGILKYLY</sequence>
<dbReference type="AlphaFoldDB" id="A0A6C0IXD9"/>
<organism evidence="3">
    <name type="scientific">viral metagenome</name>
    <dbReference type="NCBI Taxonomy" id="1070528"/>
    <lineage>
        <taxon>unclassified sequences</taxon>
        <taxon>metagenomes</taxon>
        <taxon>organismal metagenomes</taxon>
    </lineage>
</organism>
<name>A0A6C0IXD9_9ZZZZ</name>
<proteinExistence type="predicted"/>
<accession>A0A6C0IXD9</accession>
<dbReference type="InterPro" id="IPR029041">
    <property type="entry name" value="FAD-linked_oxidoreductase-like"/>
</dbReference>
<dbReference type="Gene3D" id="3.20.20.220">
    <property type="match status" value="1"/>
</dbReference>
<dbReference type="Pfam" id="PF01619">
    <property type="entry name" value="Pro_dh"/>
    <property type="match status" value="1"/>
</dbReference>
<reference evidence="3" key="1">
    <citation type="journal article" date="2020" name="Nature">
        <title>Giant virus diversity and host interactions through global metagenomics.</title>
        <authorList>
            <person name="Schulz F."/>
            <person name="Roux S."/>
            <person name="Paez-Espino D."/>
            <person name="Jungbluth S."/>
            <person name="Walsh D.A."/>
            <person name="Denef V.J."/>
            <person name="McMahon K.D."/>
            <person name="Konstantinidis K.T."/>
            <person name="Eloe-Fadrosh E.A."/>
            <person name="Kyrpides N.C."/>
            <person name="Woyke T."/>
        </authorList>
    </citation>
    <scope>NUCLEOTIDE SEQUENCE</scope>
    <source>
        <strain evidence="3">GVMAG-M-3300025138-11</strain>
    </source>
</reference>
<feature type="domain" description="Proline dehydrogenase" evidence="2">
    <location>
        <begin position="20"/>
        <end position="273"/>
    </location>
</feature>
<evidence type="ECO:0000259" key="2">
    <source>
        <dbReference type="Pfam" id="PF01619"/>
    </source>
</evidence>
<evidence type="ECO:0000256" key="1">
    <source>
        <dbReference type="ARBA" id="ARBA00023002"/>
    </source>
</evidence>
<dbReference type="SUPFAM" id="SSF51730">
    <property type="entry name" value="FAD-linked oxidoreductase"/>
    <property type="match status" value="1"/>
</dbReference>
<dbReference type="InterPro" id="IPR002872">
    <property type="entry name" value="Proline_DH_dom"/>
</dbReference>
<dbReference type="GO" id="GO:0010133">
    <property type="term" value="P:L-proline catabolic process to L-glutamate"/>
    <property type="evidence" value="ECO:0007669"/>
    <property type="project" value="TreeGrafter"/>
</dbReference>
<dbReference type="PANTHER" id="PTHR13914">
    <property type="entry name" value="PROLINE OXIDASE"/>
    <property type="match status" value="1"/>
</dbReference>
<dbReference type="EMBL" id="MN740273">
    <property type="protein sequence ID" value="QHT97210.1"/>
    <property type="molecule type" value="Genomic_DNA"/>
</dbReference>
<dbReference type="GO" id="GO:0071949">
    <property type="term" value="F:FAD binding"/>
    <property type="evidence" value="ECO:0007669"/>
    <property type="project" value="TreeGrafter"/>
</dbReference>
<protein>
    <recommendedName>
        <fullName evidence="2">Proline dehydrogenase domain-containing protein</fullName>
    </recommendedName>
</protein>
<keyword evidence="1" id="KW-0560">Oxidoreductase</keyword>
<dbReference type="PANTHER" id="PTHR13914:SF0">
    <property type="entry name" value="PROLINE DEHYDROGENASE 1, MITOCHONDRIAL"/>
    <property type="match status" value="1"/>
</dbReference>
<dbReference type="InterPro" id="IPR015659">
    <property type="entry name" value="Proline_oxidase"/>
</dbReference>